<dbReference type="InterPro" id="IPR014752">
    <property type="entry name" value="Arrestin-like_C"/>
</dbReference>
<dbReference type="OrthoDB" id="3261578at2759"/>
<accession>A0A8H6SKI4</accession>
<dbReference type="AlphaFoldDB" id="A0A8H6SKI4"/>
<organism evidence="1 2">
    <name type="scientific">Mycena chlorophos</name>
    <name type="common">Agaric fungus</name>
    <name type="synonym">Agaricus chlorophos</name>
    <dbReference type="NCBI Taxonomy" id="658473"/>
    <lineage>
        <taxon>Eukaryota</taxon>
        <taxon>Fungi</taxon>
        <taxon>Dikarya</taxon>
        <taxon>Basidiomycota</taxon>
        <taxon>Agaricomycotina</taxon>
        <taxon>Agaricomycetes</taxon>
        <taxon>Agaricomycetidae</taxon>
        <taxon>Agaricales</taxon>
        <taxon>Marasmiineae</taxon>
        <taxon>Mycenaceae</taxon>
        <taxon>Mycena</taxon>
    </lineage>
</organism>
<evidence type="ECO:0000313" key="2">
    <source>
        <dbReference type="Proteomes" id="UP000613580"/>
    </source>
</evidence>
<dbReference type="Gene3D" id="2.60.40.640">
    <property type="match status" value="1"/>
</dbReference>
<evidence type="ECO:0000313" key="1">
    <source>
        <dbReference type="EMBL" id="KAF7300532.1"/>
    </source>
</evidence>
<reference evidence="1" key="1">
    <citation type="submission" date="2020-05" db="EMBL/GenBank/DDBJ databases">
        <title>Mycena genomes resolve the evolution of fungal bioluminescence.</title>
        <authorList>
            <person name="Tsai I.J."/>
        </authorList>
    </citation>
    <scope>NUCLEOTIDE SEQUENCE</scope>
    <source>
        <strain evidence="1">110903Hualien_Pintung</strain>
    </source>
</reference>
<gene>
    <name evidence="1" type="ORF">HMN09_00937900</name>
</gene>
<protein>
    <submittedName>
        <fullName evidence="1">Arrestin-N domain-containing protein</fullName>
    </submittedName>
</protein>
<dbReference type="Proteomes" id="UP000613580">
    <property type="component" value="Unassembled WGS sequence"/>
</dbReference>
<dbReference type="EMBL" id="JACAZE010000013">
    <property type="protein sequence ID" value="KAF7300532.1"/>
    <property type="molecule type" value="Genomic_DNA"/>
</dbReference>
<name>A0A8H6SKI4_MYCCL</name>
<keyword evidence="2" id="KW-1185">Reference proteome</keyword>
<sequence length="470" mass="51057">MAAPPPNYVDTDVDALAAAVEDLPAYDGPAHGTSAHHANARAEGDTPFTYHLKTKSKDSTWAWWGQLTVNGNARLSGALAPTILQGTPLSGSVQLDLREPESIAAVQVVLRGETRGGSPDDGIAIPTVFLEVKKELWNASQGDPNQPGAKASSKAKLKGEYKWPFSFDLPAEITKGGKAYRLPHSFGTGRGYFTLQYLVELHIVRPKLHFGRDEKLPVTFTYFTLIPAAQPSPLRALAYQENSPLLGPDADPGGWTTKVFVISGRLFSTRDVSNISLKLSLAKPFSYTRSASIPVALTIESADSEAVDVLSTPSAPILVLECTTQQNAQNYRTTTEPVMKAVWWPAPGQPKGHLMGELHLRGNLHPSTNFAHYGFRVQYSVVLFPFQAVGFKQDVDGGFEPLKGSRQVVEITTRFAQGPRPKTYSPVPVGANAKNDAITSYYRVRTVTTLDVASEDFVRDQGFATDNTFG</sequence>
<proteinExistence type="predicted"/>
<comment type="caution">
    <text evidence="1">The sequence shown here is derived from an EMBL/GenBank/DDBJ whole genome shotgun (WGS) entry which is preliminary data.</text>
</comment>